<dbReference type="EMBL" id="CM026423">
    <property type="protein sequence ID" value="KAG0582680.1"/>
    <property type="molecule type" value="Genomic_DNA"/>
</dbReference>
<dbReference type="PANTHER" id="PTHR31727:SF18">
    <property type="entry name" value="ACYL-[ACYL-CARRIER-PROTEIN] HYDROLASE"/>
    <property type="match status" value="1"/>
</dbReference>
<dbReference type="GO" id="GO:0009507">
    <property type="term" value="C:chloroplast"/>
    <property type="evidence" value="ECO:0007669"/>
    <property type="project" value="UniProtKB-SubCell"/>
</dbReference>
<feature type="domain" description="Acyl-ACP thioesterase-like C-terminal" evidence="13">
    <location>
        <begin position="306"/>
        <end position="377"/>
    </location>
</feature>
<dbReference type="CDD" id="cd00586">
    <property type="entry name" value="4HBT"/>
    <property type="match status" value="1"/>
</dbReference>
<dbReference type="EMBL" id="CM026423">
    <property type="protein sequence ID" value="KAG0582681.1"/>
    <property type="molecule type" value="Genomic_DNA"/>
</dbReference>
<evidence type="ECO:0000256" key="2">
    <source>
        <dbReference type="ARBA" id="ARBA00006500"/>
    </source>
</evidence>
<keyword evidence="8" id="KW-0809">Transit peptide</keyword>
<evidence type="ECO:0000256" key="11">
    <source>
        <dbReference type="RuleBase" id="RU363096"/>
    </source>
</evidence>
<sequence>MAMNVGNLSAHRLQCSFRPGAALNSYPLPQIMSVSPFAENRIHLVPNSTGRFLSAKSLLLGFKNSSSFKVSKFIVAVHAKTNGRTPSQDTGNIALINPETVSTPASISQVTPDSGKNENMVKKSVPLHQLRQGEFLENHLLYRQKFVIRSYEVGADKATSITTIFSFFQEVSLCHVHLMGIAGDGFGATKAMNLLGLIWVVAKMHVEVEEFPKWPDVIEIDSWIARAGKNGMRRDWVVRRYETNEVLIRATSTWCMMDSNTRRVCKMPDAARAELDPFFLDDRFVFQQKDILSNRIPKLDNVTAKYFSPPLKSSRADLDVNQHVSNLKYISWTLQSVPEEHLETHDLTSITIEYRRECQSKNVVESITSSKKMLEECAASVPAEGFWSFFVDSGLPCSEFTHLLRTQDSAQHEIVRARTSWRPKPSSASSRMAEHKI</sequence>
<keyword evidence="5 11" id="KW-0934">Plastid</keyword>
<protein>
    <recommendedName>
        <fullName evidence="11">Acyl-[acyl-carrier-protein] hydrolase</fullName>
        <ecNumber evidence="11">3.1.2.-</ecNumber>
    </recommendedName>
</protein>
<dbReference type="Pfam" id="PF01643">
    <property type="entry name" value="Acyl-ACP_TE"/>
    <property type="match status" value="1"/>
</dbReference>
<dbReference type="Gene3D" id="3.10.129.10">
    <property type="entry name" value="Hotdog Thioesterase"/>
    <property type="match status" value="1"/>
</dbReference>
<dbReference type="FunFam" id="3.10.129.10:FF:000014">
    <property type="entry name" value="Acyl-[acyl-carrier-protein] hydrolase"/>
    <property type="match status" value="1"/>
</dbReference>
<dbReference type="InterPro" id="IPR029069">
    <property type="entry name" value="HotDog_dom_sf"/>
</dbReference>
<evidence type="ECO:0000256" key="8">
    <source>
        <dbReference type="ARBA" id="ARBA00022946"/>
    </source>
</evidence>
<evidence type="ECO:0000256" key="7">
    <source>
        <dbReference type="ARBA" id="ARBA00022832"/>
    </source>
</evidence>
<comment type="function">
    <text evidence="11">Plays an essential role in chain termination during de novo fatty acid synthesis.</text>
</comment>
<evidence type="ECO:0000313" key="15">
    <source>
        <dbReference type="Proteomes" id="UP000822688"/>
    </source>
</evidence>
<evidence type="ECO:0000259" key="12">
    <source>
        <dbReference type="Pfam" id="PF01643"/>
    </source>
</evidence>
<evidence type="ECO:0000256" key="4">
    <source>
        <dbReference type="ARBA" id="ARBA00022528"/>
    </source>
</evidence>
<evidence type="ECO:0000256" key="5">
    <source>
        <dbReference type="ARBA" id="ARBA00022640"/>
    </source>
</evidence>
<dbReference type="Proteomes" id="UP000822688">
    <property type="component" value="Chromosome 3"/>
</dbReference>
<keyword evidence="6 11" id="KW-0378">Hydrolase</keyword>
<organism evidence="14 15">
    <name type="scientific">Ceratodon purpureus</name>
    <name type="common">Fire moss</name>
    <name type="synonym">Dicranum purpureum</name>
    <dbReference type="NCBI Taxonomy" id="3225"/>
    <lineage>
        <taxon>Eukaryota</taxon>
        <taxon>Viridiplantae</taxon>
        <taxon>Streptophyta</taxon>
        <taxon>Embryophyta</taxon>
        <taxon>Bryophyta</taxon>
        <taxon>Bryophytina</taxon>
        <taxon>Bryopsida</taxon>
        <taxon>Dicranidae</taxon>
        <taxon>Pseudoditrichales</taxon>
        <taxon>Ditrichaceae</taxon>
        <taxon>Ceratodon</taxon>
    </lineage>
</organism>
<evidence type="ECO:0000256" key="10">
    <source>
        <dbReference type="ARBA" id="ARBA00023160"/>
    </source>
</evidence>
<dbReference type="InterPro" id="IPR045023">
    <property type="entry name" value="FATA/B"/>
</dbReference>
<keyword evidence="10 11" id="KW-0275">Fatty acid biosynthesis</keyword>
<evidence type="ECO:0000313" key="14">
    <source>
        <dbReference type="EMBL" id="KAG0582681.1"/>
    </source>
</evidence>
<evidence type="ECO:0000256" key="1">
    <source>
        <dbReference type="ARBA" id="ARBA00004229"/>
    </source>
</evidence>
<keyword evidence="3 11" id="KW-0444">Lipid biosynthesis</keyword>
<accession>A0A8T0IIF8</accession>
<dbReference type="SUPFAM" id="SSF54637">
    <property type="entry name" value="Thioesterase/thiol ester dehydrase-isomerase"/>
    <property type="match status" value="2"/>
</dbReference>
<feature type="domain" description="Acyl-ACP thioesterase N-terminal hotdog" evidence="12">
    <location>
        <begin position="141"/>
        <end position="274"/>
    </location>
</feature>
<dbReference type="EC" id="3.1.2.-" evidence="11"/>
<comment type="subcellular location">
    <subcellularLocation>
        <location evidence="1 11">Plastid</location>
        <location evidence="1 11">Chloroplast</location>
    </subcellularLocation>
</comment>
<keyword evidence="15" id="KW-1185">Reference proteome</keyword>
<dbReference type="Pfam" id="PF20791">
    <property type="entry name" value="Acyl-ACP_TE_C"/>
    <property type="match status" value="1"/>
</dbReference>
<dbReference type="PANTHER" id="PTHR31727">
    <property type="entry name" value="OLEOYL-ACYL CARRIER PROTEIN THIOESTERASE 1, CHLOROPLASTIC"/>
    <property type="match status" value="1"/>
</dbReference>
<evidence type="ECO:0000256" key="9">
    <source>
        <dbReference type="ARBA" id="ARBA00023098"/>
    </source>
</evidence>
<comment type="caution">
    <text evidence="14">The sequence shown here is derived from an EMBL/GenBank/DDBJ whole genome shotgun (WGS) entry which is preliminary data.</text>
</comment>
<evidence type="ECO:0000256" key="6">
    <source>
        <dbReference type="ARBA" id="ARBA00022801"/>
    </source>
</evidence>
<reference evidence="14" key="1">
    <citation type="submission" date="2020-06" db="EMBL/GenBank/DDBJ databases">
        <title>WGS assembly of Ceratodon purpureus strain R40.</title>
        <authorList>
            <person name="Carey S.B."/>
            <person name="Jenkins J."/>
            <person name="Shu S."/>
            <person name="Lovell J.T."/>
            <person name="Sreedasyam A."/>
            <person name="Maumus F."/>
            <person name="Tiley G.P."/>
            <person name="Fernandez-Pozo N."/>
            <person name="Barry K."/>
            <person name="Chen C."/>
            <person name="Wang M."/>
            <person name="Lipzen A."/>
            <person name="Daum C."/>
            <person name="Saski C.A."/>
            <person name="Payton A.C."/>
            <person name="Mcbreen J.C."/>
            <person name="Conrad R.E."/>
            <person name="Kollar L.M."/>
            <person name="Olsson S."/>
            <person name="Huttunen S."/>
            <person name="Landis J.B."/>
            <person name="Wickett N.J."/>
            <person name="Johnson M.G."/>
            <person name="Rensing S.A."/>
            <person name="Grimwood J."/>
            <person name="Schmutz J."/>
            <person name="Mcdaniel S.F."/>
        </authorList>
    </citation>
    <scope>NUCLEOTIDE SEQUENCE</scope>
    <source>
        <strain evidence="14">R40</strain>
    </source>
</reference>
<dbReference type="InterPro" id="IPR049427">
    <property type="entry name" value="Acyl-ACP_TE_C"/>
</dbReference>
<dbReference type="AlphaFoldDB" id="A0A8T0IIF8"/>
<keyword evidence="9 11" id="KW-0443">Lipid metabolism</keyword>
<dbReference type="GO" id="GO:0016297">
    <property type="term" value="F:fatty acyl-[ACP] hydrolase activity"/>
    <property type="evidence" value="ECO:0007669"/>
    <property type="project" value="InterPro"/>
</dbReference>
<comment type="similarity">
    <text evidence="2 11">Belongs to the acyl-ACP thioesterase family.</text>
</comment>
<proteinExistence type="inferred from homology"/>
<evidence type="ECO:0000259" key="13">
    <source>
        <dbReference type="Pfam" id="PF20791"/>
    </source>
</evidence>
<dbReference type="InterPro" id="IPR002864">
    <property type="entry name" value="Acyl-ACP_thioesterase_NHD"/>
</dbReference>
<dbReference type="GO" id="GO:0000036">
    <property type="term" value="F:acyl carrier activity"/>
    <property type="evidence" value="ECO:0007669"/>
    <property type="project" value="TreeGrafter"/>
</dbReference>
<keyword evidence="4 11" id="KW-0150">Chloroplast</keyword>
<evidence type="ECO:0000256" key="3">
    <source>
        <dbReference type="ARBA" id="ARBA00022516"/>
    </source>
</evidence>
<name>A0A8T0IIF8_CERPU</name>
<keyword evidence="7 11" id="KW-0276">Fatty acid metabolism</keyword>
<gene>
    <name evidence="14" type="ORF">KC19_3G077100</name>
</gene>